<feature type="transmembrane region" description="Helical" evidence="19">
    <location>
        <begin position="267"/>
        <end position="288"/>
    </location>
</feature>
<evidence type="ECO:0000313" key="20">
    <source>
        <dbReference type="EMBL" id="AIA77365.1"/>
    </source>
</evidence>
<evidence type="ECO:0000256" key="16">
    <source>
        <dbReference type="ARBA" id="ARBA00023136"/>
    </source>
</evidence>
<dbReference type="GO" id="GO:0008137">
    <property type="term" value="F:NADH dehydrogenase (ubiquinone) activity"/>
    <property type="evidence" value="ECO:0007669"/>
    <property type="project" value="UniProtKB-EC"/>
</dbReference>
<evidence type="ECO:0000256" key="3">
    <source>
        <dbReference type="ARBA" id="ARBA00007012"/>
    </source>
</evidence>
<keyword evidence="15 20" id="KW-0496">Mitochondrion</keyword>
<reference evidence="21" key="2">
    <citation type="submission" date="2017-02" db="EMBL/GenBank/DDBJ databases">
        <title>The complete mitochondrial genome of the Asian cavity-nesting honey bee, Apis koschevnikovi Enderlein (Insecta: hymenoptera: Apidae).</title>
        <authorList>
            <person name="Eimanifar A."/>
            <person name="Kimball R.T."/>
            <person name="Braun E.L."/>
            <person name="Ellis J.D."/>
        </authorList>
    </citation>
    <scope>NUCLEOTIDE SEQUENCE</scope>
</reference>
<evidence type="ECO:0000256" key="7">
    <source>
        <dbReference type="ARBA" id="ARBA00022660"/>
    </source>
</evidence>
<organism evidence="20">
    <name type="scientific">Apis mellifera scutellata</name>
    <name type="common">Africanized honey bee</name>
    <dbReference type="NCBI Taxonomy" id="212527"/>
    <lineage>
        <taxon>Eukaryota</taxon>
        <taxon>Metazoa</taxon>
        <taxon>Ecdysozoa</taxon>
        <taxon>Arthropoda</taxon>
        <taxon>Hexapoda</taxon>
        <taxon>Insecta</taxon>
        <taxon>Pterygota</taxon>
        <taxon>Neoptera</taxon>
        <taxon>Endopterygota</taxon>
        <taxon>Hymenoptera</taxon>
        <taxon>Apocrita</taxon>
        <taxon>Aculeata</taxon>
        <taxon>Apoidea</taxon>
        <taxon>Anthophila</taxon>
        <taxon>Apidae</taxon>
        <taxon>Apis</taxon>
    </lineage>
</organism>
<evidence type="ECO:0000256" key="4">
    <source>
        <dbReference type="ARBA" id="ARBA00012944"/>
    </source>
</evidence>
<feature type="transmembrane region" description="Helical" evidence="19">
    <location>
        <begin position="309"/>
        <end position="330"/>
    </location>
</feature>
<comment type="catalytic activity">
    <reaction evidence="18">
        <text>a ubiquinone + NADH + 5 H(+)(in) = a ubiquinol + NAD(+) + 4 H(+)(out)</text>
        <dbReference type="Rhea" id="RHEA:29091"/>
        <dbReference type="Rhea" id="RHEA-COMP:9565"/>
        <dbReference type="Rhea" id="RHEA-COMP:9566"/>
        <dbReference type="ChEBI" id="CHEBI:15378"/>
        <dbReference type="ChEBI" id="CHEBI:16389"/>
        <dbReference type="ChEBI" id="CHEBI:17976"/>
        <dbReference type="ChEBI" id="CHEBI:57540"/>
        <dbReference type="ChEBI" id="CHEBI:57945"/>
        <dbReference type="EC" id="7.1.1.2"/>
    </reaction>
</comment>
<evidence type="ECO:0000256" key="18">
    <source>
        <dbReference type="ARBA" id="ARBA00049551"/>
    </source>
</evidence>
<proteinExistence type="inferred from homology"/>
<evidence type="ECO:0000256" key="19">
    <source>
        <dbReference type="SAM" id="Phobius"/>
    </source>
</evidence>
<gene>
    <name evidence="20" type="primary">ND2</name>
</gene>
<comment type="subcellular location">
    <subcellularLocation>
        <location evidence="2">Mitochondrion inner membrane</location>
        <topology evidence="2">Multi-pass membrane protein</topology>
    </subcellularLocation>
</comment>
<keyword evidence="16 19" id="KW-0472">Membrane</keyword>
<evidence type="ECO:0000256" key="11">
    <source>
        <dbReference type="ARBA" id="ARBA00022982"/>
    </source>
</evidence>
<dbReference type="InterPro" id="IPR050175">
    <property type="entry name" value="Complex_I_Subunit_2"/>
</dbReference>
<feature type="transmembrane region" description="Helical" evidence="19">
    <location>
        <begin position="233"/>
        <end position="255"/>
    </location>
</feature>
<comment type="similarity">
    <text evidence="3">Belongs to the complex I subunit 2 family.</text>
</comment>
<name>A0A060BJ61_APIMS</name>
<keyword evidence="9" id="KW-0999">Mitochondrion inner membrane</keyword>
<evidence type="ECO:0000256" key="9">
    <source>
        <dbReference type="ARBA" id="ARBA00022792"/>
    </source>
</evidence>
<keyword evidence="12 19" id="KW-1133">Transmembrane helix</keyword>
<feature type="transmembrane region" description="Helical" evidence="19">
    <location>
        <begin position="91"/>
        <end position="110"/>
    </location>
</feature>
<dbReference type="EMBL" id="KJ601784">
    <property type="protein sequence ID" value="AIA77365.1"/>
    <property type="molecule type" value="Genomic_DNA"/>
</dbReference>
<evidence type="ECO:0000256" key="6">
    <source>
        <dbReference type="ARBA" id="ARBA00022448"/>
    </source>
</evidence>
<feature type="transmembrane region" description="Helical" evidence="19">
    <location>
        <begin position="57"/>
        <end position="79"/>
    </location>
</feature>
<keyword evidence="10" id="KW-1278">Translocase</keyword>
<evidence type="ECO:0000256" key="13">
    <source>
        <dbReference type="ARBA" id="ARBA00023027"/>
    </source>
</evidence>
<accession>A0A060BJ61</accession>
<reference evidence="22" key="3">
    <citation type="journal article" date="2018" name="Sci. Rep.">
        <title>Mitochondrial genome diversity and population structure of two western honey bee subspecies in the Republic of South Africa.</title>
        <authorList>
            <person name="Eimanifar A."/>
            <person name="Kimball R.T."/>
            <person name="Braun E.L."/>
            <person name="Ellis J.D."/>
        </authorList>
    </citation>
    <scope>NUCLEOTIDE SEQUENCE</scope>
</reference>
<feature type="transmembrane region" description="Helical" evidence="19">
    <location>
        <begin position="193"/>
        <end position="212"/>
    </location>
</feature>
<keyword evidence="7" id="KW-0679">Respiratory chain</keyword>
<evidence type="ECO:0000313" key="22">
    <source>
        <dbReference type="EMBL" id="AUW36348.1"/>
    </source>
</evidence>
<sequence length="333" mass="40861">MFFMNFKYHWFIYLLITIFVLMMNSNNIFIQWMLMEFGTIISISLINIKSTNKTPSLIYYSVSVISSIFLFFMIIVYLSSISFTKTDTFNFMVQMMFFLKIGTFPFHFWMIYSYEMMNWKQIFLMSTLIKFIPIYMMVSMTKINSWTLYFLITNSLYISFYANKFYTLKKLLACSTIFNSFYFIFILELNKNMFIAMIILYSFNYFLLISFLNKFNIQNFNFMFYNKYQMYTFLTLMFNYSMYPIFLSFVIKWNLIFMMVSVKAYNWILFLLMISSMLMIWNYIIILKRVFLKMNFYKNNFIDDKDNKYMYHSYFALMLLSFNVSFFITLNFL</sequence>
<keyword evidence="8 19" id="KW-0812">Transmembrane</keyword>
<evidence type="ECO:0000256" key="17">
    <source>
        <dbReference type="ARBA" id="ARBA00031028"/>
    </source>
</evidence>
<comment type="function">
    <text evidence="1">Core subunit of the mitochondrial membrane respiratory chain NADH dehydrogenase (Complex I) that is believed to belong to the minimal assembly required for catalysis. Complex I functions in the transfer of electrons from NADH to the respiratory chain. The immediate electron acceptor for the enzyme is believed to be ubiquinone.</text>
</comment>
<evidence type="ECO:0000256" key="2">
    <source>
        <dbReference type="ARBA" id="ARBA00004448"/>
    </source>
</evidence>
<dbReference type="EC" id="7.1.1.2" evidence="4"/>
<dbReference type="EMBL" id="MG552701">
    <property type="protein sequence ID" value="AUW36374.1"/>
    <property type="molecule type" value="Genomic_DNA"/>
</dbReference>
<protein>
    <recommendedName>
        <fullName evidence="5">NADH-ubiquinone oxidoreductase chain 2</fullName>
        <ecNumber evidence="4">7.1.1.2</ecNumber>
    </recommendedName>
    <alternativeName>
        <fullName evidence="17">NADH dehydrogenase subunit 2</fullName>
    </alternativeName>
</protein>
<keyword evidence="6" id="KW-0813">Transport</keyword>
<dbReference type="EMBL" id="MG552702">
    <property type="protein sequence ID" value="AUW36387.1"/>
    <property type="molecule type" value="Genomic_DNA"/>
</dbReference>
<dbReference type="PANTHER" id="PTHR46552:SF1">
    <property type="entry name" value="NADH-UBIQUINONE OXIDOREDUCTASE CHAIN 2"/>
    <property type="match status" value="1"/>
</dbReference>
<dbReference type="EMBL" id="KY614238">
    <property type="protein sequence ID" value="ARA91136.1"/>
    <property type="molecule type" value="Genomic_DNA"/>
</dbReference>
<dbReference type="EMBL" id="MG552700">
    <property type="protein sequence ID" value="AUW36361.1"/>
    <property type="molecule type" value="Genomic_DNA"/>
</dbReference>
<dbReference type="AlphaFoldDB" id="A0A060BJ61"/>
<dbReference type="PANTHER" id="PTHR46552">
    <property type="entry name" value="NADH-UBIQUINONE OXIDOREDUCTASE CHAIN 2"/>
    <property type="match status" value="1"/>
</dbReference>
<dbReference type="EMBL" id="MG552699">
    <property type="protein sequence ID" value="AUW36348.1"/>
    <property type="molecule type" value="Genomic_DNA"/>
</dbReference>
<keyword evidence="13" id="KW-0520">NAD</keyword>
<dbReference type="GO" id="GO:0005743">
    <property type="term" value="C:mitochondrial inner membrane"/>
    <property type="evidence" value="ECO:0007669"/>
    <property type="project" value="UniProtKB-SubCell"/>
</dbReference>
<evidence type="ECO:0000256" key="5">
    <source>
        <dbReference type="ARBA" id="ARBA00021008"/>
    </source>
</evidence>
<evidence type="ECO:0000256" key="8">
    <source>
        <dbReference type="ARBA" id="ARBA00022692"/>
    </source>
</evidence>
<evidence type="ECO:0000256" key="14">
    <source>
        <dbReference type="ARBA" id="ARBA00023075"/>
    </source>
</evidence>
<keyword evidence="11" id="KW-0249">Electron transport</keyword>
<dbReference type="EMBL" id="MG552703">
    <property type="protein sequence ID" value="AUW36400.1"/>
    <property type="molecule type" value="Genomic_DNA"/>
</dbReference>
<geneLocation type="mitochondrion" evidence="20"/>
<reference evidence="20" key="1">
    <citation type="journal article" date="2014" name="Mitochondrial DNA">
        <title>The complete mitochondrial genome of the invasive Africanized Honey Bee, Apis mellifera scutellata (Insecta: Hymenoptera: Apidae).</title>
        <authorList>
            <person name="Gibson J.D."/>
            <person name="Hunt G.J."/>
        </authorList>
    </citation>
    <scope>NUCLEOTIDE SEQUENCE</scope>
</reference>
<feature type="transmembrane region" description="Helical" evidence="19">
    <location>
        <begin position="170"/>
        <end position="187"/>
    </location>
</feature>
<dbReference type="GO" id="GO:0006120">
    <property type="term" value="P:mitochondrial electron transport, NADH to ubiquinone"/>
    <property type="evidence" value="ECO:0007669"/>
    <property type="project" value="TreeGrafter"/>
</dbReference>
<evidence type="ECO:0000256" key="1">
    <source>
        <dbReference type="ARBA" id="ARBA00003257"/>
    </source>
</evidence>
<evidence type="ECO:0000256" key="12">
    <source>
        <dbReference type="ARBA" id="ARBA00022989"/>
    </source>
</evidence>
<evidence type="ECO:0000256" key="10">
    <source>
        <dbReference type="ARBA" id="ARBA00022967"/>
    </source>
</evidence>
<evidence type="ECO:0000256" key="15">
    <source>
        <dbReference type="ARBA" id="ARBA00023128"/>
    </source>
</evidence>
<keyword evidence="14" id="KW-0830">Ubiquinone</keyword>
<evidence type="ECO:0000313" key="21">
    <source>
        <dbReference type="EMBL" id="ARA91136.1"/>
    </source>
</evidence>